<dbReference type="RefSeq" id="WP_269591472.1">
    <property type="nucleotide sequence ID" value="NZ_CP130956.1"/>
</dbReference>
<keyword evidence="3" id="KW-0614">Plasmid</keyword>
<protein>
    <submittedName>
        <fullName evidence="3">Flavodoxin domain-containing protein</fullName>
    </submittedName>
    <submittedName>
        <fullName evidence="2">Protoporphyrinogen oxidase</fullName>
    </submittedName>
</protein>
<dbReference type="Pfam" id="PF12724">
    <property type="entry name" value="Flavodoxin_5"/>
    <property type="match status" value="1"/>
</dbReference>
<sequence length="174" mass="19379">MGIPANTVPPQRCIAETLTLAGQHAEARPVQQAGDLGGYEGFVIGSAAYSMHRRKDATAFVMSTRDLLAHRPVWLFSTGPLGTDAKGVSLRTTAEPKEIRGFRTAIHPRDHHVFFGALDPGRLTFAEKTLRKLPAARAMMPERDFRDWTDIEDWARSIAEELTQQDARRAEEEP</sequence>
<geneLocation type="plasmid" evidence="3 5">
    <name>pRho-VOC14-L</name>
</geneLocation>
<accession>A0AAX3YRQ7</accession>
<evidence type="ECO:0000313" key="4">
    <source>
        <dbReference type="Proteomes" id="UP001066327"/>
    </source>
</evidence>
<evidence type="ECO:0000313" key="3">
    <source>
        <dbReference type="EMBL" id="WLF52097.1"/>
    </source>
</evidence>
<dbReference type="EMBL" id="CP130956">
    <property type="protein sequence ID" value="WLF52097.1"/>
    <property type="molecule type" value="Genomic_DNA"/>
</dbReference>
<evidence type="ECO:0000313" key="2">
    <source>
        <dbReference type="EMBL" id="MCZ4585945.1"/>
    </source>
</evidence>
<organism evidence="3 5">
    <name type="scientific">Rhodococcus opacus</name>
    <name type="common">Nocardia opaca</name>
    <dbReference type="NCBI Taxonomy" id="37919"/>
    <lineage>
        <taxon>Bacteria</taxon>
        <taxon>Bacillati</taxon>
        <taxon>Actinomycetota</taxon>
        <taxon>Actinomycetes</taxon>
        <taxon>Mycobacteriales</taxon>
        <taxon>Nocardiaceae</taxon>
        <taxon>Rhodococcus</taxon>
    </lineage>
</organism>
<evidence type="ECO:0000259" key="1">
    <source>
        <dbReference type="Pfam" id="PF12724"/>
    </source>
</evidence>
<reference evidence="2" key="1">
    <citation type="submission" date="2022-12" db="EMBL/GenBank/DDBJ databases">
        <authorList>
            <person name="Krivoruchko A.V."/>
            <person name="Elkin A."/>
        </authorList>
    </citation>
    <scope>NUCLEOTIDE SEQUENCE</scope>
    <source>
        <strain evidence="2">IEGM 249</strain>
    </source>
</reference>
<name>A0AAX3YRQ7_RHOOP</name>
<dbReference type="InterPro" id="IPR029039">
    <property type="entry name" value="Flavoprotein-like_sf"/>
</dbReference>
<feature type="domain" description="Flavodoxin" evidence="1">
    <location>
        <begin position="14"/>
        <end position="130"/>
    </location>
</feature>
<gene>
    <name evidence="2" type="ORF">O4328_19920</name>
    <name evidence="3" type="ORF">Q5707_42470</name>
</gene>
<dbReference type="EMBL" id="JAPWIS010000010">
    <property type="protein sequence ID" value="MCZ4585945.1"/>
    <property type="molecule type" value="Genomic_DNA"/>
</dbReference>
<dbReference type="Proteomes" id="UP001231166">
    <property type="component" value="Plasmid pRho-VOC14-L"/>
</dbReference>
<proteinExistence type="predicted"/>
<dbReference type="SUPFAM" id="SSF52218">
    <property type="entry name" value="Flavoproteins"/>
    <property type="match status" value="1"/>
</dbReference>
<keyword evidence="4" id="KW-1185">Reference proteome</keyword>
<reference evidence="3" key="2">
    <citation type="submission" date="2023-07" db="EMBL/GenBank/DDBJ databases">
        <title>Genomic analysis of Rhodococcus opacus VOC-14 with glycol ethers degradation activity.</title>
        <authorList>
            <person name="Narkevich D.A."/>
            <person name="Hlushen A.M."/>
            <person name="Akhremchuk A.E."/>
            <person name="Sikolenko M.A."/>
            <person name="Valentovich L.N."/>
        </authorList>
    </citation>
    <scope>NUCLEOTIDE SEQUENCE</scope>
    <source>
        <strain evidence="3">VOC-14</strain>
        <plasmid evidence="3">pRho-VOC14-L</plasmid>
    </source>
</reference>
<dbReference type="Proteomes" id="UP001066327">
    <property type="component" value="Unassembled WGS sequence"/>
</dbReference>
<evidence type="ECO:0000313" key="5">
    <source>
        <dbReference type="Proteomes" id="UP001231166"/>
    </source>
</evidence>
<dbReference type="InterPro" id="IPR026816">
    <property type="entry name" value="Flavodoxin_dom"/>
</dbReference>
<dbReference type="AlphaFoldDB" id="A0AAX3YRQ7"/>